<protein>
    <submittedName>
        <fullName evidence="3">Uncharacterized protein</fullName>
    </submittedName>
</protein>
<reference evidence="3" key="1">
    <citation type="journal article" date="2021" name="Nat. Commun.">
        <title>Genetic determinants of endophytism in the Arabidopsis root mycobiome.</title>
        <authorList>
            <person name="Mesny F."/>
            <person name="Miyauchi S."/>
            <person name="Thiergart T."/>
            <person name="Pickel B."/>
            <person name="Atanasova L."/>
            <person name="Karlsson M."/>
            <person name="Huettel B."/>
            <person name="Barry K.W."/>
            <person name="Haridas S."/>
            <person name="Chen C."/>
            <person name="Bauer D."/>
            <person name="Andreopoulos W."/>
            <person name="Pangilinan J."/>
            <person name="LaButti K."/>
            <person name="Riley R."/>
            <person name="Lipzen A."/>
            <person name="Clum A."/>
            <person name="Drula E."/>
            <person name="Henrissat B."/>
            <person name="Kohler A."/>
            <person name="Grigoriev I.V."/>
            <person name="Martin F.M."/>
            <person name="Hacquard S."/>
        </authorList>
    </citation>
    <scope>NUCLEOTIDE SEQUENCE</scope>
    <source>
        <strain evidence="3">MPI-CAGE-AT-0021</strain>
    </source>
</reference>
<accession>A0A9P9IFU8</accession>
<dbReference type="OrthoDB" id="5075675at2759"/>
<dbReference type="EMBL" id="JAGMUU010000028">
    <property type="protein sequence ID" value="KAH7120363.1"/>
    <property type="molecule type" value="Genomic_DNA"/>
</dbReference>
<gene>
    <name evidence="3" type="ORF">B0J13DRAFT_629239</name>
</gene>
<feature type="signal peptide" evidence="2">
    <location>
        <begin position="1"/>
        <end position="17"/>
    </location>
</feature>
<name>A0A9P9IFU8_9HYPO</name>
<keyword evidence="2" id="KW-0732">Signal</keyword>
<keyword evidence="4" id="KW-1185">Reference proteome</keyword>
<feature type="region of interest" description="Disordered" evidence="1">
    <location>
        <begin position="80"/>
        <end position="105"/>
    </location>
</feature>
<evidence type="ECO:0000256" key="1">
    <source>
        <dbReference type="SAM" id="MobiDB-lite"/>
    </source>
</evidence>
<evidence type="ECO:0000313" key="4">
    <source>
        <dbReference type="Proteomes" id="UP000717696"/>
    </source>
</evidence>
<feature type="chain" id="PRO_5040417191" evidence="2">
    <location>
        <begin position="18"/>
        <end position="105"/>
    </location>
</feature>
<evidence type="ECO:0000313" key="3">
    <source>
        <dbReference type="EMBL" id="KAH7120363.1"/>
    </source>
</evidence>
<organism evidence="3 4">
    <name type="scientific">Dactylonectria estremocensis</name>
    <dbReference type="NCBI Taxonomy" id="1079267"/>
    <lineage>
        <taxon>Eukaryota</taxon>
        <taxon>Fungi</taxon>
        <taxon>Dikarya</taxon>
        <taxon>Ascomycota</taxon>
        <taxon>Pezizomycotina</taxon>
        <taxon>Sordariomycetes</taxon>
        <taxon>Hypocreomycetidae</taxon>
        <taxon>Hypocreales</taxon>
        <taxon>Nectriaceae</taxon>
        <taxon>Dactylonectria</taxon>
    </lineage>
</organism>
<comment type="caution">
    <text evidence="3">The sequence shown here is derived from an EMBL/GenBank/DDBJ whole genome shotgun (WGS) entry which is preliminary data.</text>
</comment>
<dbReference type="AlphaFoldDB" id="A0A9P9IFU8"/>
<proteinExistence type="predicted"/>
<evidence type="ECO:0000256" key="2">
    <source>
        <dbReference type="SAM" id="SignalP"/>
    </source>
</evidence>
<sequence length="105" mass="11053">MKSFTIITTILLGSALAAVPARRFMPMADDELLLRRGDDNIVKLPDGYELLLNPPAKVTEAIASKTALLDGVQQSDYVDHGDQVSGTAAAPKAKATIQRSDGSAG</sequence>
<dbReference type="Proteomes" id="UP000717696">
    <property type="component" value="Unassembled WGS sequence"/>
</dbReference>